<organism evidence="1">
    <name type="scientific">marine sediment metagenome</name>
    <dbReference type="NCBI Taxonomy" id="412755"/>
    <lineage>
        <taxon>unclassified sequences</taxon>
        <taxon>metagenomes</taxon>
        <taxon>ecological metagenomes</taxon>
    </lineage>
</organism>
<sequence>AEVRIAEPAKYGMSLSVEDVDLAALLKAGRTGVKGPSDVQGLLTGNLQMTGTVGNYKSRRATGELRITRGKLYRLPVMMGFLHLVYLTLPSKSAFHSAEVNYTVRGNRMVFHEIHLQGSTMSMVGAGRLDLKTDKLSLTFLGGPPRTLPRLAGLSDVLEGLASALTTWRITGTIAKPRIRQVPLRNPDKTLWELYNPDAN</sequence>
<reference evidence="1" key="1">
    <citation type="journal article" date="2015" name="Nature">
        <title>Complex archaea that bridge the gap between prokaryotes and eukaryotes.</title>
        <authorList>
            <person name="Spang A."/>
            <person name="Saw J.H."/>
            <person name="Jorgensen S.L."/>
            <person name="Zaremba-Niedzwiedzka K."/>
            <person name="Martijn J."/>
            <person name="Lind A.E."/>
            <person name="van Eijk R."/>
            <person name="Schleper C."/>
            <person name="Guy L."/>
            <person name="Ettema T.J."/>
        </authorList>
    </citation>
    <scope>NUCLEOTIDE SEQUENCE</scope>
</reference>
<evidence type="ECO:0000313" key="1">
    <source>
        <dbReference type="EMBL" id="KKL71973.1"/>
    </source>
</evidence>
<comment type="caution">
    <text evidence="1">The sequence shown here is derived from an EMBL/GenBank/DDBJ whole genome shotgun (WGS) entry which is preliminary data.</text>
</comment>
<feature type="non-terminal residue" evidence="1">
    <location>
        <position position="1"/>
    </location>
</feature>
<gene>
    <name evidence="1" type="ORF">LCGC14_2089580</name>
</gene>
<name>A0A0F9ED17_9ZZZZ</name>
<accession>A0A0F9ED17</accession>
<evidence type="ECO:0008006" key="2">
    <source>
        <dbReference type="Google" id="ProtNLM"/>
    </source>
</evidence>
<protein>
    <recommendedName>
        <fullName evidence="2">AsmA-like C-terminal domain-containing protein</fullName>
    </recommendedName>
</protein>
<proteinExistence type="predicted"/>
<dbReference type="EMBL" id="LAZR01025420">
    <property type="protein sequence ID" value="KKL71973.1"/>
    <property type="molecule type" value="Genomic_DNA"/>
</dbReference>
<dbReference type="AlphaFoldDB" id="A0A0F9ED17"/>